<keyword evidence="3" id="KW-1185">Reference proteome</keyword>
<gene>
    <name evidence="2" type="ORF">P3T76_010546</name>
</gene>
<protein>
    <submittedName>
        <fullName evidence="2">Uncharacterized protein</fullName>
    </submittedName>
</protein>
<sequence>MPCEATSDVPFDWVDPNPAPEGQQFLVGVPALAEDFRVGNHLANTYGGPCVLVSLESFTAEDIWELERVIPGFIERQMLVSRVESRDRQNLEAHMGSIDVNRELASILMHLPHQRLAERVYKTTGYLKQMAGAHRRLRLQVESQGNTSLVGTATAQNESEGLKRQWVFNCQYWRHEVLDARRAAADVEVHLNAESKSLASHYQDQIDTLESEKLVLEERLADSVRLLKARPTTTATDSWGFLEFLFEHGELNWSWARLRELLAQFQ</sequence>
<evidence type="ECO:0000313" key="2">
    <source>
        <dbReference type="EMBL" id="KAK1935852.1"/>
    </source>
</evidence>
<evidence type="ECO:0000256" key="1">
    <source>
        <dbReference type="SAM" id="Coils"/>
    </source>
</evidence>
<comment type="caution">
    <text evidence="2">The sequence shown here is derived from an EMBL/GenBank/DDBJ whole genome shotgun (WGS) entry which is preliminary data.</text>
</comment>
<reference evidence="2" key="1">
    <citation type="submission" date="2023-08" db="EMBL/GenBank/DDBJ databases">
        <title>Reference Genome Resource for the Citrus Pathogen Phytophthora citrophthora.</title>
        <authorList>
            <person name="Moller H."/>
            <person name="Coetzee B."/>
            <person name="Rose L.J."/>
            <person name="Van Niekerk J.M."/>
        </authorList>
    </citation>
    <scope>NUCLEOTIDE SEQUENCE</scope>
    <source>
        <strain evidence="2">STE-U-9442</strain>
    </source>
</reference>
<name>A0AAD9GCH8_9STRA</name>
<keyword evidence="1" id="KW-0175">Coiled coil</keyword>
<proteinExistence type="predicted"/>
<accession>A0AAD9GCH8</accession>
<dbReference type="Proteomes" id="UP001259832">
    <property type="component" value="Unassembled WGS sequence"/>
</dbReference>
<dbReference type="AlphaFoldDB" id="A0AAD9GCH8"/>
<feature type="coiled-coil region" evidence="1">
    <location>
        <begin position="192"/>
        <end position="219"/>
    </location>
</feature>
<dbReference type="EMBL" id="JASMQC010000022">
    <property type="protein sequence ID" value="KAK1935852.1"/>
    <property type="molecule type" value="Genomic_DNA"/>
</dbReference>
<evidence type="ECO:0000313" key="3">
    <source>
        <dbReference type="Proteomes" id="UP001259832"/>
    </source>
</evidence>
<organism evidence="2 3">
    <name type="scientific">Phytophthora citrophthora</name>
    <dbReference type="NCBI Taxonomy" id="4793"/>
    <lineage>
        <taxon>Eukaryota</taxon>
        <taxon>Sar</taxon>
        <taxon>Stramenopiles</taxon>
        <taxon>Oomycota</taxon>
        <taxon>Peronosporomycetes</taxon>
        <taxon>Peronosporales</taxon>
        <taxon>Peronosporaceae</taxon>
        <taxon>Phytophthora</taxon>
    </lineage>
</organism>